<dbReference type="AlphaFoldDB" id="A0AA42J273"/>
<evidence type="ECO:0000313" key="3">
    <source>
        <dbReference type="EMBL" id="MDA3733354.1"/>
    </source>
</evidence>
<evidence type="ECO:0000259" key="2">
    <source>
        <dbReference type="Pfam" id="PF01551"/>
    </source>
</evidence>
<dbReference type="CDD" id="cd12797">
    <property type="entry name" value="M23_peptidase"/>
    <property type="match status" value="1"/>
</dbReference>
<dbReference type="Gene3D" id="2.70.70.10">
    <property type="entry name" value="Glucose Permease (Domain IIA)"/>
    <property type="match status" value="1"/>
</dbReference>
<dbReference type="Pfam" id="PF01551">
    <property type="entry name" value="Peptidase_M23"/>
    <property type="match status" value="1"/>
</dbReference>
<dbReference type="PANTHER" id="PTHR21666:SF270">
    <property type="entry name" value="MUREIN HYDROLASE ACTIVATOR ENVC"/>
    <property type="match status" value="1"/>
</dbReference>
<reference evidence="3" key="1">
    <citation type="journal article" date="2023" name="Int. J. Syst. Evol. Microbiol.">
        <title>&lt;i&gt;Holtiella tumoricola&lt;/i&gt; gen. nov. sp. nov., isolated from a human clinical sample.</title>
        <authorList>
            <person name="Allen-Vercoe E."/>
            <person name="Daigneault M.C."/>
            <person name="Vancuren S.J."/>
            <person name="Cochrane K."/>
            <person name="O'Neal L.L."/>
            <person name="Sankaranarayanan K."/>
            <person name="Lawson P.A."/>
        </authorList>
    </citation>
    <scope>NUCLEOTIDE SEQUENCE</scope>
    <source>
        <strain evidence="3">CC70A</strain>
    </source>
</reference>
<name>A0AA42J273_9FIRM</name>
<proteinExistence type="predicted"/>
<keyword evidence="1" id="KW-0472">Membrane</keyword>
<evidence type="ECO:0000256" key="1">
    <source>
        <dbReference type="SAM" id="Phobius"/>
    </source>
</evidence>
<gene>
    <name evidence="3" type="ORF">PBV87_17900</name>
</gene>
<dbReference type="InterPro" id="IPR011055">
    <property type="entry name" value="Dup_hybrid_motif"/>
</dbReference>
<comment type="caution">
    <text evidence="3">The sequence shown here is derived from an EMBL/GenBank/DDBJ whole genome shotgun (WGS) entry which is preliminary data.</text>
</comment>
<keyword evidence="1" id="KW-1133">Transmembrane helix</keyword>
<keyword evidence="1" id="KW-0812">Transmembrane</keyword>
<feature type="domain" description="M23ase beta-sheet core" evidence="2">
    <location>
        <begin position="171"/>
        <end position="279"/>
    </location>
</feature>
<dbReference type="SUPFAM" id="SSF51261">
    <property type="entry name" value="Duplicated hybrid motif"/>
    <property type="match status" value="1"/>
</dbReference>
<dbReference type="Proteomes" id="UP001169242">
    <property type="component" value="Unassembled WGS sequence"/>
</dbReference>
<organism evidence="3 4">
    <name type="scientific">Holtiella tumoricola</name>
    <dbReference type="NCBI Taxonomy" id="3018743"/>
    <lineage>
        <taxon>Bacteria</taxon>
        <taxon>Bacillati</taxon>
        <taxon>Bacillota</taxon>
        <taxon>Clostridia</taxon>
        <taxon>Lachnospirales</taxon>
        <taxon>Cellulosilyticaceae</taxon>
        <taxon>Holtiella</taxon>
    </lineage>
</organism>
<dbReference type="InterPro" id="IPR016047">
    <property type="entry name" value="M23ase_b-sheet_dom"/>
</dbReference>
<keyword evidence="4" id="KW-1185">Reference proteome</keyword>
<dbReference type="GO" id="GO:0004222">
    <property type="term" value="F:metalloendopeptidase activity"/>
    <property type="evidence" value="ECO:0007669"/>
    <property type="project" value="TreeGrafter"/>
</dbReference>
<sequence length="299" mass="31721">MNKLKDFTKKYGFYLAVGLVSVSAIVAAVVLSNNTTTVESENGAYVEDVTNGMLEGTENEMGDVEILPEDEVATNEEAISEDAVSDSVATDTTDVDVAVDENNQTESADAIVEDEMAVETFSSTTADPNEGPFFADGDTMLWPVEGNIIVPFRDDSTKHWYSTALEQTMRTYGVCISASEGESIKAPAKGIIVDIIDDATTLDSMKLIGNVGRVIVIDHGNGYTSEIGIQGGKADKDLLGQTVDAMQVIGTTGSATGPFADLGCNVYLQVKHNDEIVDPTSILGYHESVAGVDMGHIAD</sequence>
<accession>A0AA42J273</accession>
<dbReference type="RefSeq" id="WP_271013207.1">
    <property type="nucleotide sequence ID" value="NZ_JAQIFT010000062.1"/>
</dbReference>
<evidence type="ECO:0000313" key="4">
    <source>
        <dbReference type="Proteomes" id="UP001169242"/>
    </source>
</evidence>
<dbReference type="EMBL" id="JAQIFT010000062">
    <property type="protein sequence ID" value="MDA3733354.1"/>
    <property type="molecule type" value="Genomic_DNA"/>
</dbReference>
<protein>
    <submittedName>
        <fullName evidence="3">Peptidoglycan DD-metalloendopeptidase family protein</fullName>
    </submittedName>
</protein>
<dbReference type="InterPro" id="IPR050570">
    <property type="entry name" value="Cell_wall_metabolism_enzyme"/>
</dbReference>
<dbReference type="PANTHER" id="PTHR21666">
    <property type="entry name" value="PEPTIDASE-RELATED"/>
    <property type="match status" value="1"/>
</dbReference>
<feature type="transmembrane region" description="Helical" evidence="1">
    <location>
        <begin position="12"/>
        <end position="31"/>
    </location>
</feature>